<dbReference type="Proteomes" id="UP001060170">
    <property type="component" value="Chromosome 12"/>
</dbReference>
<evidence type="ECO:0000313" key="2">
    <source>
        <dbReference type="Proteomes" id="UP001060170"/>
    </source>
</evidence>
<comment type="caution">
    <text evidence="1">The sequence shown here is derived from an EMBL/GenBank/DDBJ whole genome shotgun (WGS) entry which is preliminary data.</text>
</comment>
<sequence length="327" mass="35939">ASTDLSSTPSFFTIKLNKLPHQSQQINTIRPSKMSNIASNQPTQTVTSQQTSTPTTQQATQVTPAQGHGSRGGRAACVEGRYNLWRNSTVSEQEVAKVINQYLIDNGGESRSWCGVERQEVLNPSSFVACHPMLIVLYSVCSNLQVTGLEKKICEALAWQDQTGQGILDDVDEMAHQAGGDPNDSEDKDFVGNTITQTKAAIHKKCKYFFKLKPVMLDRPSTLWELMAVQPHLTTGASPSEVEMNYPLTLLRCQLELNVQLREVEIEQARAALEAQRALSAAMTQTRILQDFIQSGLKPAEALNMISHVFPLTLITAAGTHSQADLD</sequence>
<organism evidence="1 2">
    <name type="scientific">Puccinia striiformis f. sp. tritici</name>
    <dbReference type="NCBI Taxonomy" id="168172"/>
    <lineage>
        <taxon>Eukaryota</taxon>
        <taxon>Fungi</taxon>
        <taxon>Dikarya</taxon>
        <taxon>Basidiomycota</taxon>
        <taxon>Pucciniomycotina</taxon>
        <taxon>Pucciniomycetes</taxon>
        <taxon>Pucciniales</taxon>
        <taxon>Pucciniaceae</taxon>
        <taxon>Puccinia</taxon>
    </lineage>
</organism>
<reference evidence="1 2" key="3">
    <citation type="journal article" date="2022" name="Microbiol. Spectr.">
        <title>Folding features and dynamics of 3D genome architecture in plant fungal pathogens.</title>
        <authorList>
            <person name="Xia C."/>
        </authorList>
    </citation>
    <scope>NUCLEOTIDE SEQUENCE [LARGE SCALE GENOMIC DNA]</scope>
    <source>
        <strain evidence="1 2">93-210</strain>
    </source>
</reference>
<feature type="non-terminal residue" evidence="1">
    <location>
        <position position="1"/>
    </location>
</feature>
<accession>A0ACC0DZT4</accession>
<name>A0ACC0DZT4_9BASI</name>
<evidence type="ECO:0000313" key="1">
    <source>
        <dbReference type="EMBL" id="KAI7942338.1"/>
    </source>
</evidence>
<proteinExistence type="predicted"/>
<dbReference type="EMBL" id="CM045876">
    <property type="protein sequence ID" value="KAI7942338.1"/>
    <property type="molecule type" value="Genomic_DNA"/>
</dbReference>
<protein>
    <submittedName>
        <fullName evidence="1">Uncharacterized protein</fullName>
    </submittedName>
</protein>
<keyword evidence="2" id="KW-1185">Reference proteome</keyword>
<reference evidence="2" key="1">
    <citation type="journal article" date="2018" name="BMC Genomics">
        <title>Genomic insights into host adaptation between the wheat stripe rust pathogen (Puccinia striiformis f. sp. tritici) and the barley stripe rust pathogen (Puccinia striiformis f. sp. hordei).</title>
        <authorList>
            <person name="Xia C."/>
            <person name="Wang M."/>
            <person name="Yin C."/>
            <person name="Cornejo O.E."/>
            <person name="Hulbert S.H."/>
            <person name="Chen X."/>
        </authorList>
    </citation>
    <scope>NUCLEOTIDE SEQUENCE [LARGE SCALE GENOMIC DNA]</scope>
    <source>
        <strain evidence="2">93-210</strain>
    </source>
</reference>
<gene>
    <name evidence="1" type="ORF">MJO28_012365</name>
</gene>
<reference evidence="2" key="2">
    <citation type="journal article" date="2018" name="Mol. Plant Microbe Interact.">
        <title>Genome sequence resources for the wheat stripe rust pathogen (Puccinia striiformis f. sp. tritici) and the barley stripe rust pathogen (Puccinia striiformis f. sp. hordei).</title>
        <authorList>
            <person name="Xia C."/>
            <person name="Wang M."/>
            <person name="Yin C."/>
            <person name="Cornejo O.E."/>
            <person name="Hulbert S.H."/>
            <person name="Chen X."/>
        </authorList>
    </citation>
    <scope>NUCLEOTIDE SEQUENCE [LARGE SCALE GENOMIC DNA]</scope>
    <source>
        <strain evidence="2">93-210</strain>
    </source>
</reference>